<dbReference type="PANTHER" id="PTHR13789">
    <property type="entry name" value="MONOOXYGENASE"/>
    <property type="match status" value="1"/>
</dbReference>
<dbReference type="SUPFAM" id="SSF51905">
    <property type="entry name" value="FAD/NAD(P)-binding domain"/>
    <property type="match status" value="1"/>
</dbReference>
<gene>
    <name evidence="7" type="ORF">Q8F55_002640</name>
</gene>
<evidence type="ECO:0000313" key="8">
    <source>
        <dbReference type="Proteomes" id="UP001565368"/>
    </source>
</evidence>
<dbReference type="Pfam" id="PF01494">
    <property type="entry name" value="FAD_binding_3"/>
    <property type="match status" value="1"/>
</dbReference>
<keyword evidence="2" id="KW-0285">Flavoprotein</keyword>
<keyword evidence="4" id="KW-0560">Oxidoreductase</keyword>
<feature type="domain" description="FAD-binding" evidence="6">
    <location>
        <begin position="164"/>
        <end position="341"/>
    </location>
</feature>
<comment type="caution">
    <text evidence="7">The sequence shown here is derived from an EMBL/GenBank/DDBJ whole genome shotgun (WGS) entry which is preliminary data.</text>
</comment>
<dbReference type="Gene3D" id="3.50.50.60">
    <property type="entry name" value="FAD/NAD(P)-binding domain"/>
    <property type="match status" value="1"/>
</dbReference>
<dbReference type="InterPro" id="IPR050493">
    <property type="entry name" value="FAD-dep_Monooxygenase_BioMet"/>
</dbReference>
<reference evidence="7 8" key="1">
    <citation type="submission" date="2023-08" db="EMBL/GenBank/DDBJ databases">
        <title>Annotated Genome Sequence of Vanrija albida AlHP1.</title>
        <authorList>
            <person name="Herzog R."/>
        </authorList>
    </citation>
    <scope>NUCLEOTIDE SEQUENCE [LARGE SCALE GENOMIC DNA]</scope>
    <source>
        <strain evidence="7 8">AlHP1</strain>
    </source>
</reference>
<evidence type="ECO:0000256" key="5">
    <source>
        <dbReference type="ARBA" id="ARBA00023033"/>
    </source>
</evidence>
<dbReference type="InterPro" id="IPR002938">
    <property type="entry name" value="FAD-bd"/>
</dbReference>
<proteinExistence type="inferred from homology"/>
<keyword evidence="3" id="KW-0274">FAD</keyword>
<keyword evidence="8" id="KW-1185">Reference proteome</keyword>
<evidence type="ECO:0000256" key="4">
    <source>
        <dbReference type="ARBA" id="ARBA00023002"/>
    </source>
</evidence>
<dbReference type="PANTHER" id="PTHR13789:SF309">
    <property type="entry name" value="PUTATIVE (AFU_ORTHOLOGUE AFUA_6G14510)-RELATED"/>
    <property type="match status" value="1"/>
</dbReference>
<name>A0ABR3QAD7_9TREE</name>
<evidence type="ECO:0000259" key="6">
    <source>
        <dbReference type="Pfam" id="PF01494"/>
    </source>
</evidence>
<accession>A0ABR3QAD7</accession>
<dbReference type="InterPro" id="IPR036188">
    <property type="entry name" value="FAD/NAD-bd_sf"/>
</dbReference>
<evidence type="ECO:0000256" key="2">
    <source>
        <dbReference type="ARBA" id="ARBA00022630"/>
    </source>
</evidence>
<dbReference type="Proteomes" id="UP001565368">
    <property type="component" value="Unassembled WGS sequence"/>
</dbReference>
<sequence>MTVSLSDAAPSDAGAAAAATPLRIAAAILALSKLPNARVTAFEKAPGPREAGAWISLNPSGLEVLAHLLPLSEITDIVFRPTEAGDYNHRHWATGALLHSWKTSPHIRPEFAAARTARPPLHAALVRHYPPDTVHYSRRVTGVSIQPDGRAALSFEDAPAEPDFDLVVAADGIYSPLRRQYWPDHDVGYKGAVAYRTVFPRARLDAIAHLLPPDSSAWRGPDGGIVFLSELGLGTFGVVVIRREDAAVASSLRWEGDIGPEALQVLRGHYAAWDPVVGEVLALVDSIQAYPLDSGPWLQHLTRDGRVAFIGDAAHPTAGAFGAGAGMGYGDAWALYLALVGTAANGAEYNVRAALQVFERARLPFLLRVERQFAVDAANAKYVAAVRGDDAEWVRRFKARNVSVQWLVEHSVELEVQKVLAEEAWVD</sequence>
<comment type="similarity">
    <text evidence="1">Belongs to the paxM FAD-dependent monooxygenase family.</text>
</comment>
<evidence type="ECO:0000313" key="7">
    <source>
        <dbReference type="EMBL" id="KAL1411675.1"/>
    </source>
</evidence>
<evidence type="ECO:0000256" key="1">
    <source>
        <dbReference type="ARBA" id="ARBA00007992"/>
    </source>
</evidence>
<dbReference type="RefSeq" id="XP_069211619.1">
    <property type="nucleotide sequence ID" value="XM_069351233.1"/>
</dbReference>
<organism evidence="7 8">
    <name type="scientific">Vanrija albida</name>
    <dbReference type="NCBI Taxonomy" id="181172"/>
    <lineage>
        <taxon>Eukaryota</taxon>
        <taxon>Fungi</taxon>
        <taxon>Dikarya</taxon>
        <taxon>Basidiomycota</taxon>
        <taxon>Agaricomycotina</taxon>
        <taxon>Tremellomycetes</taxon>
        <taxon>Trichosporonales</taxon>
        <taxon>Trichosporonaceae</taxon>
        <taxon>Vanrija</taxon>
    </lineage>
</organism>
<dbReference type="GeneID" id="95983683"/>
<keyword evidence="5" id="KW-0503">Monooxygenase</keyword>
<protein>
    <recommendedName>
        <fullName evidence="6">FAD-binding domain-containing protein</fullName>
    </recommendedName>
</protein>
<evidence type="ECO:0000256" key="3">
    <source>
        <dbReference type="ARBA" id="ARBA00022827"/>
    </source>
</evidence>
<dbReference type="EMBL" id="JBBXJM010000002">
    <property type="protein sequence ID" value="KAL1411675.1"/>
    <property type="molecule type" value="Genomic_DNA"/>
</dbReference>